<organism evidence="7 8">
    <name type="scientific">Bacillus salitolerans</name>
    <dbReference type="NCBI Taxonomy" id="1437434"/>
    <lineage>
        <taxon>Bacteria</taxon>
        <taxon>Bacillati</taxon>
        <taxon>Bacillota</taxon>
        <taxon>Bacilli</taxon>
        <taxon>Bacillales</taxon>
        <taxon>Bacillaceae</taxon>
        <taxon>Bacillus</taxon>
    </lineage>
</organism>
<feature type="domain" description="RNA polymerase sigma-70 region 2" evidence="5">
    <location>
        <begin position="19"/>
        <end position="88"/>
    </location>
</feature>
<comment type="caution">
    <text evidence="7">The sequence shown here is derived from an EMBL/GenBank/DDBJ whole genome shotgun (WGS) entry which is preliminary data.</text>
</comment>
<dbReference type="PANTHER" id="PTHR43133">
    <property type="entry name" value="RNA POLYMERASE ECF-TYPE SIGMA FACTO"/>
    <property type="match status" value="1"/>
</dbReference>
<evidence type="ECO:0000256" key="4">
    <source>
        <dbReference type="ARBA" id="ARBA00023163"/>
    </source>
</evidence>
<keyword evidence="8" id="KW-1185">Reference proteome</keyword>
<dbReference type="InterPro" id="IPR013325">
    <property type="entry name" value="RNA_pol_sigma_r2"/>
</dbReference>
<dbReference type="Pfam" id="PF04542">
    <property type="entry name" value="Sigma70_r2"/>
    <property type="match status" value="1"/>
</dbReference>
<dbReference type="SUPFAM" id="SSF88659">
    <property type="entry name" value="Sigma3 and sigma4 domains of RNA polymerase sigma factors"/>
    <property type="match status" value="1"/>
</dbReference>
<dbReference type="Gene3D" id="1.10.1740.10">
    <property type="match status" value="1"/>
</dbReference>
<dbReference type="RefSeq" id="WP_377929161.1">
    <property type="nucleotide sequence ID" value="NZ_JBHUEM010000026.1"/>
</dbReference>
<sequence>MKTEGKNLQLNTLQDFSHFYDSYIGIVYRISLNMLKNTQDAEDVCHDVFLEIYKNPSSYNPDRGSIEAWIAVKTKSRCLDRIKRKKRTELVSGSDHVEPITPADWVEDQVVQNDTKQALLQALEKIPKPQRDAVYGNFFLHQSHQELAHSLQRPLGTVKSLVRYGLKNMKKHLHM</sequence>
<dbReference type="InterPro" id="IPR013324">
    <property type="entry name" value="RNA_pol_sigma_r3/r4-like"/>
</dbReference>
<accession>A0ABW4LS95</accession>
<dbReference type="InterPro" id="IPR039425">
    <property type="entry name" value="RNA_pol_sigma-70-like"/>
</dbReference>
<keyword evidence="4" id="KW-0804">Transcription</keyword>
<evidence type="ECO:0000256" key="1">
    <source>
        <dbReference type="ARBA" id="ARBA00010641"/>
    </source>
</evidence>
<feature type="domain" description="RNA polymerase sigma factor 70 region 4 type 2" evidence="6">
    <location>
        <begin position="117"/>
        <end position="168"/>
    </location>
</feature>
<dbReference type="InterPro" id="IPR014284">
    <property type="entry name" value="RNA_pol_sigma-70_dom"/>
</dbReference>
<dbReference type="InterPro" id="IPR007627">
    <property type="entry name" value="RNA_pol_sigma70_r2"/>
</dbReference>
<evidence type="ECO:0000256" key="2">
    <source>
        <dbReference type="ARBA" id="ARBA00023015"/>
    </source>
</evidence>
<dbReference type="NCBIfam" id="TIGR02937">
    <property type="entry name" value="sigma70-ECF"/>
    <property type="match status" value="1"/>
</dbReference>
<dbReference type="Proteomes" id="UP001597214">
    <property type="component" value="Unassembled WGS sequence"/>
</dbReference>
<evidence type="ECO:0000256" key="3">
    <source>
        <dbReference type="ARBA" id="ARBA00023082"/>
    </source>
</evidence>
<evidence type="ECO:0000313" key="7">
    <source>
        <dbReference type="EMBL" id="MFD1737941.1"/>
    </source>
</evidence>
<dbReference type="SUPFAM" id="SSF88946">
    <property type="entry name" value="Sigma2 domain of RNA polymerase sigma factors"/>
    <property type="match status" value="1"/>
</dbReference>
<evidence type="ECO:0000259" key="5">
    <source>
        <dbReference type="Pfam" id="PF04542"/>
    </source>
</evidence>
<keyword evidence="3" id="KW-0731">Sigma factor</keyword>
<evidence type="ECO:0000259" key="6">
    <source>
        <dbReference type="Pfam" id="PF08281"/>
    </source>
</evidence>
<evidence type="ECO:0000313" key="8">
    <source>
        <dbReference type="Proteomes" id="UP001597214"/>
    </source>
</evidence>
<dbReference type="Pfam" id="PF08281">
    <property type="entry name" value="Sigma70_r4_2"/>
    <property type="match status" value="1"/>
</dbReference>
<comment type="similarity">
    <text evidence="1">Belongs to the sigma-70 factor family. ECF subfamily.</text>
</comment>
<keyword evidence="2" id="KW-0805">Transcription regulation</keyword>
<dbReference type="PANTHER" id="PTHR43133:SF62">
    <property type="entry name" value="RNA POLYMERASE SIGMA FACTOR SIGZ"/>
    <property type="match status" value="1"/>
</dbReference>
<gene>
    <name evidence="7" type="ORF">ACFSCX_15495</name>
</gene>
<dbReference type="InterPro" id="IPR013249">
    <property type="entry name" value="RNA_pol_sigma70_r4_t2"/>
</dbReference>
<dbReference type="EMBL" id="JBHUEM010000026">
    <property type="protein sequence ID" value="MFD1737941.1"/>
    <property type="molecule type" value="Genomic_DNA"/>
</dbReference>
<reference evidence="8" key="1">
    <citation type="journal article" date="2019" name="Int. J. Syst. Evol. Microbiol.">
        <title>The Global Catalogue of Microorganisms (GCM) 10K type strain sequencing project: providing services to taxonomists for standard genome sequencing and annotation.</title>
        <authorList>
            <consortium name="The Broad Institute Genomics Platform"/>
            <consortium name="The Broad Institute Genome Sequencing Center for Infectious Disease"/>
            <person name="Wu L."/>
            <person name="Ma J."/>
        </authorList>
    </citation>
    <scope>NUCLEOTIDE SEQUENCE [LARGE SCALE GENOMIC DNA]</scope>
    <source>
        <strain evidence="8">CCUG 49339</strain>
    </source>
</reference>
<proteinExistence type="inferred from homology"/>
<name>A0ABW4LS95_9BACI</name>
<dbReference type="Gene3D" id="1.10.10.10">
    <property type="entry name" value="Winged helix-like DNA-binding domain superfamily/Winged helix DNA-binding domain"/>
    <property type="match status" value="1"/>
</dbReference>
<dbReference type="InterPro" id="IPR036388">
    <property type="entry name" value="WH-like_DNA-bd_sf"/>
</dbReference>
<protein>
    <submittedName>
        <fullName evidence="7">RNA polymerase sigma factor</fullName>
    </submittedName>
</protein>